<dbReference type="AlphaFoldDB" id="A0A350H891"/>
<evidence type="ECO:0000313" key="2">
    <source>
        <dbReference type="Proteomes" id="UP000264062"/>
    </source>
</evidence>
<dbReference type="InterPro" id="IPR029024">
    <property type="entry name" value="TerB-like"/>
</dbReference>
<reference evidence="1 2" key="1">
    <citation type="journal article" date="2018" name="Nat. Biotechnol.">
        <title>A standardized bacterial taxonomy based on genome phylogeny substantially revises the tree of life.</title>
        <authorList>
            <person name="Parks D.H."/>
            <person name="Chuvochina M."/>
            <person name="Waite D.W."/>
            <person name="Rinke C."/>
            <person name="Skarshewski A."/>
            <person name="Chaumeil P.A."/>
            <person name="Hugenholtz P."/>
        </authorList>
    </citation>
    <scope>NUCLEOTIDE SEQUENCE [LARGE SCALE GENOMIC DNA]</scope>
    <source>
        <strain evidence="1">UBA9956</strain>
    </source>
</reference>
<dbReference type="SUPFAM" id="SSF158682">
    <property type="entry name" value="TerB-like"/>
    <property type="match status" value="1"/>
</dbReference>
<evidence type="ECO:0000313" key="1">
    <source>
        <dbReference type="EMBL" id="HAV91757.1"/>
    </source>
</evidence>
<accession>A0A350H891</accession>
<name>A0A350H891_UNCW3</name>
<gene>
    <name evidence="1" type="ORF">DCW38_01055</name>
</gene>
<proteinExistence type="predicted"/>
<comment type="caution">
    <text evidence="1">The sequence shown here is derived from an EMBL/GenBank/DDBJ whole genome shotgun (WGS) entry which is preliminary data.</text>
</comment>
<dbReference type="Proteomes" id="UP000264062">
    <property type="component" value="Unassembled WGS sequence"/>
</dbReference>
<organism evidence="1 2">
    <name type="scientific">candidate division WOR-3 bacterium</name>
    <dbReference type="NCBI Taxonomy" id="2052148"/>
    <lineage>
        <taxon>Bacteria</taxon>
        <taxon>Bacteria division WOR-3</taxon>
    </lineage>
</organism>
<sequence>MVLLNSNAKVTTSFSKSNNEENLKEYLENIIMLFSDISLIDGRVSEGEFAFVKDFLIKSFPRRPDIAQYLLERYKFFNENPSSINVQSAVNFLNQRINYNEKLSLFSILVSLSLQSA</sequence>
<dbReference type="EMBL" id="DMZY01000032">
    <property type="protein sequence ID" value="HAV91757.1"/>
    <property type="molecule type" value="Genomic_DNA"/>
</dbReference>
<protein>
    <submittedName>
        <fullName evidence="1">Uncharacterized protein</fullName>
    </submittedName>
</protein>